<protein>
    <recommendedName>
        <fullName evidence="1">KAP NTPase domain-containing protein</fullName>
    </recommendedName>
</protein>
<evidence type="ECO:0000259" key="1">
    <source>
        <dbReference type="Pfam" id="PF07693"/>
    </source>
</evidence>
<organism evidence="2 3">
    <name type="scientific">Kaistella flava</name>
    <name type="common">ex Peng et al. 2021</name>
    <dbReference type="NCBI Taxonomy" id="2038776"/>
    <lineage>
        <taxon>Bacteria</taxon>
        <taxon>Pseudomonadati</taxon>
        <taxon>Bacteroidota</taxon>
        <taxon>Flavobacteriia</taxon>
        <taxon>Flavobacteriales</taxon>
        <taxon>Weeksellaceae</taxon>
        <taxon>Chryseobacterium group</taxon>
        <taxon>Kaistella</taxon>
    </lineage>
</organism>
<dbReference type="EMBL" id="CP040442">
    <property type="protein sequence ID" value="QOW10605.1"/>
    <property type="molecule type" value="Genomic_DNA"/>
</dbReference>
<evidence type="ECO:0000313" key="3">
    <source>
        <dbReference type="Proteomes" id="UP000594195"/>
    </source>
</evidence>
<dbReference type="Gene3D" id="3.40.50.300">
    <property type="entry name" value="P-loop containing nucleotide triphosphate hydrolases"/>
    <property type="match status" value="1"/>
</dbReference>
<dbReference type="InterPro" id="IPR027417">
    <property type="entry name" value="P-loop_NTPase"/>
</dbReference>
<gene>
    <name evidence="2" type="ORF">Q73A0000_09585</name>
</gene>
<dbReference type="AlphaFoldDB" id="A0A7M2YAD9"/>
<dbReference type="KEGG" id="kfa:Q73A0000_09585"/>
<name>A0A7M2YAD9_9FLAO</name>
<dbReference type="Proteomes" id="UP000594195">
    <property type="component" value="Chromosome"/>
</dbReference>
<keyword evidence="3" id="KW-1185">Reference proteome</keyword>
<proteinExistence type="predicted"/>
<evidence type="ECO:0000313" key="2">
    <source>
        <dbReference type="EMBL" id="QOW10605.1"/>
    </source>
</evidence>
<reference evidence="2 3" key="1">
    <citation type="submission" date="2019-05" db="EMBL/GenBank/DDBJ databases">
        <title>Chryseobacterium sp. isolated from King George Island, maritime Antarctica.</title>
        <authorList>
            <person name="Peng X."/>
        </authorList>
    </citation>
    <scope>NUCLEOTIDE SEQUENCE [LARGE SCALE GENOMIC DNA]</scope>
    <source>
        <strain evidence="2 3">7-3A</strain>
    </source>
</reference>
<dbReference type="SUPFAM" id="SSF52540">
    <property type="entry name" value="P-loop containing nucleoside triphosphate hydrolases"/>
    <property type="match status" value="1"/>
</dbReference>
<sequence>MEGIHIESVFKNYLQKEKTDYSLLINGEWGSGKTFFFKNRLTNIAAELKYKTVYLSLNGITSIDTIDYNLKIKLIPFLNKLDVKKAASIGNLAKNVLFQLVKGKYDIDPDKIIKDVEFDITNFEKNVFVFDDLERCNVKLSEVLGYVNDLVEHKNCKVVFLSDESKIKNDLTKDSDYNTIKEKVIGRVLNFENKLHEIIPMLFEKYESQKDFYKFLSHNESFIRGLFEEYNIKNLRNISFYIDVISNVFPSVKNHNNLTAEILLFSLIITNEFKSGKLTSSDSDNAKGIEDINPSFMLFNFSNPNSLIETNDLEREKTELEIFYEKYLTKNINDFHFYKSIYQFILSGFLDIEILEDELNGRYPEQATIESTVFTEVFNYNFRDLENSDFIVKLGQGYEFAKQGKYNIYDYLQISRFLKFYSTNNLFYETEDNIQKSLFDGIQISKKREEYNSKLFNSIFHFQNKDDDPYIVDLIKQVHNSFEEKNTKEKTNELIKAINANNDELLEEVFKNFQVRNELFLYTDENDLFEALISCKNTILTLFTLELRERYNFSNVKEYLTKDFDFLNKLNKLFLQYVIDNEKGLKLFLIKQLSEELAIILEKIK</sequence>
<dbReference type="InterPro" id="IPR011646">
    <property type="entry name" value="KAP_P-loop"/>
</dbReference>
<dbReference type="Pfam" id="PF07693">
    <property type="entry name" value="KAP_NTPase"/>
    <property type="match status" value="1"/>
</dbReference>
<feature type="domain" description="KAP NTPase" evidence="1">
    <location>
        <begin position="69"/>
        <end position="246"/>
    </location>
</feature>
<dbReference type="RefSeq" id="WP_193810771.1">
    <property type="nucleotide sequence ID" value="NZ_CP040442.1"/>
</dbReference>
<accession>A0A7M2YAD9</accession>